<keyword evidence="7" id="KW-1185">Reference proteome</keyword>
<dbReference type="AlphaFoldDB" id="A0A4Q7M926"/>
<dbReference type="CDD" id="cd01392">
    <property type="entry name" value="HTH_LacI"/>
    <property type="match status" value="1"/>
</dbReference>
<evidence type="ECO:0000313" key="7">
    <source>
        <dbReference type="Proteomes" id="UP000293289"/>
    </source>
</evidence>
<dbReference type="SUPFAM" id="SSF47413">
    <property type="entry name" value="lambda repressor-like DNA-binding domains"/>
    <property type="match status" value="1"/>
</dbReference>
<dbReference type="OrthoDB" id="9798934at2"/>
<evidence type="ECO:0000256" key="4">
    <source>
        <dbReference type="ARBA" id="ARBA00023163"/>
    </source>
</evidence>
<evidence type="ECO:0000313" key="6">
    <source>
        <dbReference type="EMBL" id="RZS63683.1"/>
    </source>
</evidence>
<evidence type="ECO:0000256" key="3">
    <source>
        <dbReference type="ARBA" id="ARBA00023125"/>
    </source>
</evidence>
<dbReference type="SUPFAM" id="SSF53822">
    <property type="entry name" value="Periplasmic binding protein-like I"/>
    <property type="match status" value="1"/>
</dbReference>
<accession>A0A4Q7M926</accession>
<feature type="domain" description="HTH lacI-type" evidence="5">
    <location>
        <begin position="18"/>
        <end position="72"/>
    </location>
</feature>
<evidence type="ECO:0000256" key="2">
    <source>
        <dbReference type="ARBA" id="ARBA00023015"/>
    </source>
</evidence>
<evidence type="ECO:0000259" key="5">
    <source>
        <dbReference type="PROSITE" id="PS50932"/>
    </source>
</evidence>
<proteinExistence type="predicted"/>
<dbReference type="SMART" id="SM00354">
    <property type="entry name" value="HTH_LACI"/>
    <property type="match status" value="1"/>
</dbReference>
<keyword evidence="1" id="KW-0678">Repressor</keyword>
<dbReference type="InterPro" id="IPR028082">
    <property type="entry name" value="Peripla_BP_I"/>
</dbReference>
<dbReference type="PANTHER" id="PTHR30146">
    <property type="entry name" value="LACI-RELATED TRANSCRIPTIONAL REPRESSOR"/>
    <property type="match status" value="1"/>
</dbReference>
<dbReference type="PANTHER" id="PTHR30146:SF148">
    <property type="entry name" value="HTH-TYPE TRANSCRIPTIONAL REPRESSOR PURR-RELATED"/>
    <property type="match status" value="1"/>
</dbReference>
<keyword evidence="3" id="KW-0238">DNA-binding</keyword>
<keyword evidence="2" id="KW-0805">Transcription regulation</keyword>
<dbReference type="Pfam" id="PF00532">
    <property type="entry name" value="Peripla_BP_1"/>
    <property type="match status" value="1"/>
</dbReference>
<keyword evidence="4" id="KW-0804">Transcription</keyword>
<dbReference type="PROSITE" id="PS50932">
    <property type="entry name" value="HTH_LACI_2"/>
    <property type="match status" value="1"/>
</dbReference>
<dbReference type="GO" id="GO:0003700">
    <property type="term" value="F:DNA-binding transcription factor activity"/>
    <property type="evidence" value="ECO:0007669"/>
    <property type="project" value="TreeGrafter"/>
</dbReference>
<dbReference type="InterPro" id="IPR001761">
    <property type="entry name" value="Peripla_BP/Lac1_sug-bd_dom"/>
</dbReference>
<dbReference type="Gene3D" id="1.10.260.40">
    <property type="entry name" value="lambda repressor-like DNA-binding domains"/>
    <property type="match status" value="1"/>
</dbReference>
<dbReference type="InterPro" id="IPR000843">
    <property type="entry name" value="HTH_LacI"/>
</dbReference>
<dbReference type="Proteomes" id="UP000293289">
    <property type="component" value="Unassembled WGS sequence"/>
</dbReference>
<dbReference type="Pfam" id="PF00356">
    <property type="entry name" value="LacI"/>
    <property type="match status" value="1"/>
</dbReference>
<dbReference type="InterPro" id="IPR010982">
    <property type="entry name" value="Lambda_DNA-bd_dom_sf"/>
</dbReference>
<evidence type="ECO:0000256" key="1">
    <source>
        <dbReference type="ARBA" id="ARBA00022491"/>
    </source>
</evidence>
<dbReference type="Gene3D" id="3.40.50.2300">
    <property type="match status" value="2"/>
</dbReference>
<dbReference type="EMBL" id="SGWY01000004">
    <property type="protein sequence ID" value="RZS63683.1"/>
    <property type="molecule type" value="Genomic_DNA"/>
</dbReference>
<sequence length="354" mass="36295">MGPRPGGGRADAAAAPRPSIRAVAATAGVSPTTVSHALSGTRAVRAETRERVIRAAELLGYTPNRVASGLRLQRTGVVGLVSDRIATTPFAGRIVQGAQDAARDRGVVLMVVDTEGDPGLEAQQLRSLLDHRVDGVLIARMSHQEVAQPEALGATPVVLVDGVPAGGWLVPAVAPDEHGIAATAVGRLVAAGHRRIAMASTTDDAPATRGREAGFRAALADAGLAAAGSRVERGSSDARGGRAAGRRLLEAPPGERPTAVFGFNDQMAMGVYQAASTLGLEVPADCSVIGVDDLEIVADGLEPGLTTIALPHRAMGRWGMTTLLDRIEGTSTDVAGTVLLACELVERASVAPPR</sequence>
<reference evidence="6 7" key="1">
    <citation type="submission" date="2019-02" db="EMBL/GenBank/DDBJ databases">
        <title>Genomic Encyclopedia of Type Strains, Phase IV (KMG-IV): sequencing the most valuable type-strain genomes for metagenomic binning, comparative biology and taxonomic classification.</title>
        <authorList>
            <person name="Goeker M."/>
        </authorList>
    </citation>
    <scope>NUCLEOTIDE SEQUENCE [LARGE SCALE GENOMIC DNA]</scope>
    <source>
        <strain evidence="6 7">DSM 43045</strain>
    </source>
</reference>
<gene>
    <name evidence="6" type="ORF">EV187_3592</name>
</gene>
<dbReference type="CDD" id="cd06288">
    <property type="entry name" value="PBP1_sucrose_transcription_regulator"/>
    <property type="match status" value="1"/>
</dbReference>
<dbReference type="RefSeq" id="WP_130354402.1">
    <property type="nucleotide sequence ID" value="NZ_SGWY01000004.1"/>
</dbReference>
<protein>
    <submittedName>
        <fullName evidence="6">LacI family transcriptional regulator</fullName>
    </submittedName>
</protein>
<organism evidence="6 7">
    <name type="scientific">Agromyces ramosus</name>
    <dbReference type="NCBI Taxonomy" id="33879"/>
    <lineage>
        <taxon>Bacteria</taxon>
        <taxon>Bacillati</taxon>
        <taxon>Actinomycetota</taxon>
        <taxon>Actinomycetes</taxon>
        <taxon>Micrococcales</taxon>
        <taxon>Microbacteriaceae</taxon>
        <taxon>Agromyces</taxon>
    </lineage>
</organism>
<dbReference type="GO" id="GO:0000976">
    <property type="term" value="F:transcription cis-regulatory region binding"/>
    <property type="evidence" value="ECO:0007669"/>
    <property type="project" value="TreeGrafter"/>
</dbReference>
<comment type="caution">
    <text evidence="6">The sequence shown here is derived from an EMBL/GenBank/DDBJ whole genome shotgun (WGS) entry which is preliminary data.</text>
</comment>
<name>A0A4Q7M926_9MICO</name>